<reference evidence="2 3" key="1">
    <citation type="submission" date="2024-07" db="EMBL/GenBank/DDBJ databases">
        <title>Active virus-host system and metabolic interactions in a Lokiarchaeon culture.</title>
        <authorList>
            <person name="Ponce Toledo R.I."/>
            <person name="Rodrigues Oliveira T."/>
            <person name="Schleper C."/>
        </authorList>
    </citation>
    <scope>NUCLEOTIDE SEQUENCE [LARGE SCALE GENOMIC DNA]</scope>
    <source>
        <strain evidence="2 3">B35</strain>
    </source>
</reference>
<proteinExistence type="predicted"/>
<dbReference type="RefSeq" id="WP_371150188.1">
    <property type="nucleotide sequence ID" value="NZ_JBFSOO010000003.1"/>
</dbReference>
<comment type="caution">
    <text evidence="2">The sequence shown here is derived from an EMBL/GenBank/DDBJ whole genome shotgun (WGS) entry which is preliminary data.</text>
</comment>
<evidence type="ECO:0000313" key="3">
    <source>
        <dbReference type="Proteomes" id="UP001568358"/>
    </source>
</evidence>
<evidence type="ECO:0000313" key="2">
    <source>
        <dbReference type="EMBL" id="MEZ6853016.1"/>
    </source>
</evidence>
<name>A0ABV4JTJ6_9BACT</name>
<gene>
    <name evidence="2" type="ORF">AB2Z07_05610</name>
</gene>
<accession>A0ABV4JTJ6</accession>
<keyword evidence="3" id="KW-1185">Reference proteome</keyword>
<protein>
    <submittedName>
        <fullName evidence="2">Phage tail protein</fullName>
    </submittedName>
</protein>
<evidence type="ECO:0000259" key="1">
    <source>
        <dbReference type="Pfam" id="PF12571"/>
    </source>
</evidence>
<dbReference type="Pfam" id="PF12571">
    <property type="entry name" value="Phage_tail_fib"/>
    <property type="match status" value="1"/>
</dbReference>
<dbReference type="InterPro" id="IPR022225">
    <property type="entry name" value="Phage_tail_fibre_N"/>
</dbReference>
<dbReference type="EMBL" id="JBFSOO010000003">
    <property type="protein sequence ID" value="MEZ6853016.1"/>
    <property type="molecule type" value="Genomic_DNA"/>
</dbReference>
<feature type="domain" description="Phage tail fibre protein N-terminal" evidence="1">
    <location>
        <begin position="3"/>
        <end position="149"/>
    </location>
</feature>
<dbReference type="Proteomes" id="UP001568358">
    <property type="component" value="Unassembled WGS sequence"/>
</dbReference>
<organism evidence="2 3">
    <name type="scientific">Halodesulfovibrio aestuarii</name>
    <dbReference type="NCBI Taxonomy" id="126333"/>
    <lineage>
        <taxon>Bacteria</taxon>
        <taxon>Pseudomonadati</taxon>
        <taxon>Thermodesulfobacteriota</taxon>
        <taxon>Desulfovibrionia</taxon>
        <taxon>Desulfovibrionales</taxon>
        <taxon>Desulfovibrionaceae</taxon>
        <taxon>Halodesulfovibrio</taxon>
    </lineage>
</organism>
<dbReference type="PANTHER" id="PTHR35191:SF1">
    <property type="entry name" value="PROPHAGE SIDE TAIL FIBER PROTEIN HOMOLOG STFQ-RELATED"/>
    <property type="match status" value="1"/>
</dbReference>
<sequence length="431" mass="45829">MPDFYTVVTDTGLQALGLASIQGQSFSLTQSVVGDGNGLAVIPNKGMTTLVNEVWRGNVAGIKVDPEDPHTFIFEFAIPADTGGFTIREVGLMDESGKLFCIGNFPETEKPVAADGSVRDLVVRLPLHFENADVVNLVINAAIALATKQDVLDHNADPQAHRLATTAATGFVRLATDVEHVAHERKTVAATPWGVWKLIEAVKSDAVDLASSLRLATSQAVKSVMDALMVHTDDAAKHVPSGGSTGEVLLKDGSSTKWAQLALVPAGHIYPVPFPPNELPAHHYVPNGEGLLKTSEAGKTLLAMSTVYKTAHGITEDTTHVYLPNVFDENGDGYFPRFVDGVNRKVGSKQGDAIRNIKGQMLMQHGETQNNYENGAMYATGKSLSGATGSSTIPRSGLGFDASRVVPTAHENRSKNIGFTPAIYLPPLGDA</sequence>
<dbReference type="PANTHER" id="PTHR35191">
    <property type="entry name" value="PROPHAGE SIDE TAIL FIBER PROTEIN HOMOLOG STFQ-RELATED"/>
    <property type="match status" value="1"/>
</dbReference>
<dbReference type="InterPro" id="IPR051934">
    <property type="entry name" value="Phage_Tail_Fiber_Structural"/>
</dbReference>